<dbReference type="PANTHER" id="PTHR11274:SF0">
    <property type="entry name" value="GENERAL TRANSCRIPTION AND DNA REPAIR FACTOR IIH HELICASE SUBUNIT XPB"/>
    <property type="match status" value="1"/>
</dbReference>
<evidence type="ECO:0000256" key="4">
    <source>
        <dbReference type="ARBA" id="ARBA00022806"/>
    </source>
</evidence>
<gene>
    <name evidence="12" type="ORF">B0I32_12741</name>
</gene>
<evidence type="ECO:0000256" key="5">
    <source>
        <dbReference type="ARBA" id="ARBA00022840"/>
    </source>
</evidence>
<evidence type="ECO:0000256" key="1">
    <source>
        <dbReference type="ARBA" id="ARBA00006637"/>
    </source>
</evidence>
<name>A0A2T0M7K6_9ACTN</name>
<proteinExistence type="inferred from homology"/>
<dbReference type="InterPro" id="IPR032830">
    <property type="entry name" value="XPB/Ssl2_N"/>
</dbReference>
<evidence type="ECO:0000313" key="13">
    <source>
        <dbReference type="Proteomes" id="UP000238312"/>
    </source>
</evidence>
<dbReference type="Gene3D" id="3.40.50.300">
    <property type="entry name" value="P-loop containing nucleotide triphosphate hydrolases"/>
    <property type="match status" value="2"/>
</dbReference>
<dbReference type="EC" id="5.6.2.4" evidence="8"/>
<comment type="catalytic activity">
    <reaction evidence="7">
        <text>Couples ATP hydrolysis with the unwinding of duplex DNA by translocating in the 3'-5' direction.</text>
        <dbReference type="EC" id="5.6.2.4"/>
    </reaction>
</comment>
<dbReference type="GO" id="GO:0043138">
    <property type="term" value="F:3'-5' DNA helicase activity"/>
    <property type="evidence" value="ECO:0007669"/>
    <property type="project" value="UniProtKB-EC"/>
</dbReference>
<dbReference type="Proteomes" id="UP000238312">
    <property type="component" value="Unassembled WGS sequence"/>
</dbReference>
<reference evidence="12 13" key="1">
    <citation type="submission" date="2018-03" db="EMBL/GenBank/DDBJ databases">
        <title>Genomic Encyclopedia of Type Strains, Phase III (KMG-III): the genomes of soil and plant-associated and newly described type strains.</title>
        <authorList>
            <person name="Whitman W."/>
        </authorList>
    </citation>
    <scope>NUCLEOTIDE SEQUENCE [LARGE SCALE GENOMIC DNA]</scope>
    <source>
        <strain evidence="12 13">CGMCC 4.7104</strain>
    </source>
</reference>
<keyword evidence="13" id="KW-1185">Reference proteome</keyword>
<dbReference type="InterPro" id="IPR001650">
    <property type="entry name" value="Helicase_C-like"/>
</dbReference>
<keyword evidence="3" id="KW-0378">Hydrolase</keyword>
<dbReference type="InterPro" id="IPR006935">
    <property type="entry name" value="Helicase/UvrB_N"/>
</dbReference>
<evidence type="ECO:0000313" key="12">
    <source>
        <dbReference type="EMBL" id="PRX53452.1"/>
    </source>
</evidence>
<evidence type="ECO:0000259" key="11">
    <source>
        <dbReference type="PROSITE" id="PS51194"/>
    </source>
</evidence>
<dbReference type="GO" id="GO:0005524">
    <property type="term" value="F:ATP binding"/>
    <property type="evidence" value="ECO:0007669"/>
    <property type="project" value="UniProtKB-KW"/>
</dbReference>
<keyword evidence="5" id="KW-0067">ATP-binding</keyword>
<dbReference type="InterPro" id="IPR014001">
    <property type="entry name" value="Helicase_ATP-bd"/>
</dbReference>
<dbReference type="SUPFAM" id="SSF52540">
    <property type="entry name" value="P-loop containing nucleoside triphosphate hydrolases"/>
    <property type="match status" value="2"/>
</dbReference>
<keyword evidence="6" id="KW-0413">Isomerase</keyword>
<dbReference type="NCBIfam" id="NF045503">
    <property type="entry name" value="repair_heli_XPB"/>
    <property type="match status" value="1"/>
</dbReference>
<sequence>MSDGPLIVQSDKTLLLEVDHERADACRKAIAPFAELERAPEHVHTYRVTPLALWNARAAGHDAEQVIDALIGFSRYPVPHALLVDIAETMARYGRLRLEKDPVHGLTLTSTDRAVLEEVLRSKKIQPMLGERIGADSVAVHPSDRGNVKQALLKLGWPAEDLAGYVDGEQHPIKLLQDGWELRPYQREAAEAFWNGGSGVVVLPCGAGKTIVGAAAMAHAEATTLIMVTNTVSAHQWKTELLKRTSLTEDEIGEYSGTKKEIRPVTIATYQVMTTRRKGVYSHLELFDARDWGLIVYDEVHLLPAPIFRMTADLQARRRVGLTATLVREDGREGDVFSLIGPKRYDAPWKEMENQGWIAPADCVEVRVTLTDEERLAYAMAESDERYRFCATTPSKTHVTEALVRRHLGEQVLVIGQYIDQLDELGEHLNAPVIKGETRVKERERLYQAFRDKEIQVLVVSKVANFSIDLPEAAIAIQVSGTFGSRQEEAQRLGRVLRPKADGGGARFYTVVSRDTVDQEFAAHRQRFLAEQGYAYQIIDADDVLGGV</sequence>
<dbReference type="PROSITE" id="PS51194">
    <property type="entry name" value="HELICASE_CTER"/>
    <property type="match status" value="1"/>
</dbReference>
<keyword evidence="2" id="KW-0547">Nucleotide-binding</keyword>
<dbReference type="PRINTS" id="PR00851">
    <property type="entry name" value="XRODRMPGMNTB"/>
</dbReference>
<dbReference type="Pfam" id="PF13625">
    <property type="entry name" value="Helicase_C_3"/>
    <property type="match status" value="1"/>
</dbReference>
<protein>
    <recommendedName>
        <fullName evidence="8">DNA 3'-5' helicase</fullName>
        <ecNumber evidence="8">5.6.2.4</ecNumber>
    </recommendedName>
</protein>
<evidence type="ECO:0000256" key="2">
    <source>
        <dbReference type="ARBA" id="ARBA00022741"/>
    </source>
</evidence>
<dbReference type="AlphaFoldDB" id="A0A2T0M7K6"/>
<dbReference type="GO" id="GO:0016787">
    <property type="term" value="F:hydrolase activity"/>
    <property type="evidence" value="ECO:0007669"/>
    <property type="project" value="UniProtKB-KW"/>
</dbReference>
<dbReference type="InterPro" id="IPR050615">
    <property type="entry name" value="ATP-dep_DNA_Helicase"/>
</dbReference>
<feature type="domain" description="Helicase C-terminal" evidence="11">
    <location>
        <begin position="398"/>
        <end position="546"/>
    </location>
</feature>
<organism evidence="12 13">
    <name type="scientific">Nonomuraea fuscirosea</name>
    <dbReference type="NCBI Taxonomy" id="1291556"/>
    <lineage>
        <taxon>Bacteria</taxon>
        <taxon>Bacillati</taxon>
        <taxon>Actinomycetota</taxon>
        <taxon>Actinomycetes</taxon>
        <taxon>Streptosporangiales</taxon>
        <taxon>Streptosporangiaceae</taxon>
        <taxon>Nonomuraea</taxon>
    </lineage>
</organism>
<accession>A0A2T0M7K6</accession>
<evidence type="ECO:0000256" key="9">
    <source>
        <dbReference type="ARBA" id="ARBA00048988"/>
    </source>
</evidence>
<dbReference type="Pfam" id="PF16203">
    <property type="entry name" value="ERCC3_RAD25_C"/>
    <property type="match status" value="1"/>
</dbReference>
<dbReference type="SMART" id="SM00487">
    <property type="entry name" value="DEXDc"/>
    <property type="match status" value="1"/>
</dbReference>
<keyword evidence="4" id="KW-0347">Helicase</keyword>
<comment type="catalytic activity">
    <reaction evidence="9">
        <text>ATP + H2O = ADP + phosphate + H(+)</text>
        <dbReference type="Rhea" id="RHEA:13065"/>
        <dbReference type="ChEBI" id="CHEBI:15377"/>
        <dbReference type="ChEBI" id="CHEBI:15378"/>
        <dbReference type="ChEBI" id="CHEBI:30616"/>
        <dbReference type="ChEBI" id="CHEBI:43474"/>
        <dbReference type="ChEBI" id="CHEBI:456216"/>
        <dbReference type="EC" id="5.6.2.4"/>
    </reaction>
</comment>
<dbReference type="Pfam" id="PF04851">
    <property type="entry name" value="ResIII"/>
    <property type="match status" value="1"/>
</dbReference>
<evidence type="ECO:0000256" key="3">
    <source>
        <dbReference type="ARBA" id="ARBA00022801"/>
    </source>
</evidence>
<evidence type="ECO:0000256" key="8">
    <source>
        <dbReference type="ARBA" id="ARBA00034808"/>
    </source>
</evidence>
<dbReference type="InterPro" id="IPR027417">
    <property type="entry name" value="P-loop_NTPase"/>
</dbReference>
<dbReference type="PROSITE" id="PS51192">
    <property type="entry name" value="HELICASE_ATP_BIND_1"/>
    <property type="match status" value="1"/>
</dbReference>
<dbReference type="SMART" id="SM00490">
    <property type="entry name" value="HELICc"/>
    <property type="match status" value="1"/>
</dbReference>
<dbReference type="PANTHER" id="PTHR11274">
    <property type="entry name" value="RAD25/XP-B DNA REPAIR HELICASE"/>
    <property type="match status" value="1"/>
</dbReference>
<evidence type="ECO:0000256" key="7">
    <source>
        <dbReference type="ARBA" id="ARBA00034617"/>
    </source>
</evidence>
<comment type="caution">
    <text evidence="12">The sequence shown here is derived from an EMBL/GenBank/DDBJ whole genome shotgun (WGS) entry which is preliminary data.</text>
</comment>
<evidence type="ECO:0000256" key="6">
    <source>
        <dbReference type="ARBA" id="ARBA00023235"/>
    </source>
</evidence>
<dbReference type="InterPro" id="IPR032438">
    <property type="entry name" value="ERCC3_RAD25_C"/>
</dbReference>
<dbReference type="CDD" id="cd18789">
    <property type="entry name" value="SF2_C_XPB"/>
    <property type="match status" value="1"/>
</dbReference>
<dbReference type="GO" id="GO:0003677">
    <property type="term" value="F:DNA binding"/>
    <property type="evidence" value="ECO:0007669"/>
    <property type="project" value="InterPro"/>
</dbReference>
<dbReference type="EMBL" id="PVNG01000027">
    <property type="protein sequence ID" value="PRX53452.1"/>
    <property type="molecule type" value="Genomic_DNA"/>
</dbReference>
<comment type="similarity">
    <text evidence="1">Belongs to the helicase family. RAD25/XPB subfamily.</text>
</comment>
<evidence type="ECO:0000259" key="10">
    <source>
        <dbReference type="PROSITE" id="PS51192"/>
    </source>
</evidence>
<feature type="domain" description="Helicase ATP-binding" evidence="10">
    <location>
        <begin position="190"/>
        <end position="344"/>
    </location>
</feature>